<dbReference type="InterPro" id="IPR047043">
    <property type="entry name" value="BipA_III"/>
</dbReference>
<dbReference type="InterPro" id="IPR031157">
    <property type="entry name" value="G_TR_CS"/>
</dbReference>
<dbReference type="SUPFAM" id="SSF54980">
    <property type="entry name" value="EF-G C-terminal domain-like"/>
    <property type="match status" value="2"/>
</dbReference>
<dbReference type="InterPro" id="IPR035647">
    <property type="entry name" value="EFG_III/V"/>
</dbReference>
<dbReference type="PROSITE" id="PS51722">
    <property type="entry name" value="G_TR_2"/>
    <property type="match status" value="1"/>
</dbReference>
<keyword evidence="3" id="KW-0699">rRNA-binding</keyword>
<feature type="binding site" evidence="3">
    <location>
        <begin position="142"/>
        <end position="145"/>
    </location>
    <ligand>
        <name>GTP</name>
        <dbReference type="ChEBI" id="CHEBI:37565"/>
    </ligand>
</feature>
<keyword evidence="3" id="KW-0690">Ribosome biogenesis</keyword>
<dbReference type="CDD" id="cd03710">
    <property type="entry name" value="BipA_TypA_C"/>
    <property type="match status" value="1"/>
</dbReference>
<dbReference type="FunFam" id="2.40.30.10:FF:000016">
    <property type="entry name" value="GTP-binding protein TypA"/>
    <property type="match status" value="1"/>
</dbReference>
<dbReference type="Proteomes" id="UP001155241">
    <property type="component" value="Unassembled WGS sequence"/>
</dbReference>
<dbReference type="GO" id="GO:0000049">
    <property type="term" value="F:tRNA binding"/>
    <property type="evidence" value="ECO:0007669"/>
    <property type="project" value="UniProtKB-KW"/>
</dbReference>
<comment type="similarity">
    <text evidence="3">Belongs to the TRAFAC class translation factor GTPase superfamily. Classic translation factor GTPase family. BipA subfamily.</text>
</comment>
<evidence type="ECO:0000256" key="1">
    <source>
        <dbReference type="ARBA" id="ARBA00023134"/>
    </source>
</evidence>
<dbReference type="EC" id="3.6.5.-" evidence="3"/>
<feature type="binding site" evidence="3">
    <location>
        <begin position="18"/>
        <end position="23"/>
    </location>
    <ligand>
        <name>GTP</name>
        <dbReference type="ChEBI" id="CHEBI:37565"/>
    </ligand>
</feature>
<dbReference type="InterPro" id="IPR035651">
    <property type="entry name" value="BipA_V"/>
</dbReference>
<keyword evidence="6" id="KW-1185">Reference proteome</keyword>
<keyword evidence="3" id="KW-0547">Nucleotide-binding</keyword>
<dbReference type="RefSeq" id="WP_252851959.1">
    <property type="nucleotide sequence ID" value="NZ_JAMXLR010000026.1"/>
</dbReference>
<dbReference type="InterPro" id="IPR005225">
    <property type="entry name" value="Small_GTP-bd"/>
</dbReference>
<comment type="subunit">
    <text evidence="3">Monomer.</text>
</comment>
<feature type="domain" description="Tr-type G" evidence="4">
    <location>
        <begin position="6"/>
        <end position="212"/>
    </location>
</feature>
<comment type="caution">
    <text evidence="5">The sequence shown here is derived from an EMBL/GenBank/DDBJ whole genome shotgun (WGS) entry which is preliminary data.</text>
</comment>
<dbReference type="Gene3D" id="3.30.70.240">
    <property type="match status" value="1"/>
</dbReference>
<dbReference type="PANTHER" id="PTHR42908">
    <property type="entry name" value="TRANSLATION ELONGATION FACTOR-RELATED"/>
    <property type="match status" value="1"/>
</dbReference>
<evidence type="ECO:0000256" key="2">
    <source>
        <dbReference type="ARBA" id="ARBA00048548"/>
    </source>
</evidence>
<protein>
    <recommendedName>
        <fullName evidence="3">Large ribosomal subunit assembly factor BipA</fullName>
        <ecNumber evidence="3">3.6.5.-</ecNumber>
    </recommendedName>
    <alternativeName>
        <fullName evidence="3">GTP-binding protein BipA</fullName>
    </alternativeName>
</protein>
<dbReference type="Pfam" id="PF00009">
    <property type="entry name" value="GTP_EFTU"/>
    <property type="match status" value="1"/>
</dbReference>
<evidence type="ECO:0000313" key="6">
    <source>
        <dbReference type="Proteomes" id="UP001155241"/>
    </source>
</evidence>
<dbReference type="InterPro" id="IPR047041">
    <property type="entry name" value="BipA_GTP-bd_dom"/>
</dbReference>
<dbReference type="GO" id="GO:0005829">
    <property type="term" value="C:cytosol"/>
    <property type="evidence" value="ECO:0007669"/>
    <property type="project" value="TreeGrafter"/>
</dbReference>
<dbReference type="Pfam" id="PF03144">
    <property type="entry name" value="GTP_EFTU_D2"/>
    <property type="match status" value="1"/>
</dbReference>
<dbReference type="GO" id="GO:0005525">
    <property type="term" value="F:GTP binding"/>
    <property type="evidence" value="ECO:0007669"/>
    <property type="project" value="UniProtKB-UniRule"/>
</dbReference>
<dbReference type="PRINTS" id="PR00315">
    <property type="entry name" value="ELONGATNFCT"/>
</dbReference>
<dbReference type="FunFam" id="3.30.70.870:FF:000003">
    <property type="entry name" value="GTP-binding protein TypA"/>
    <property type="match status" value="1"/>
</dbReference>
<dbReference type="Pfam" id="PF00679">
    <property type="entry name" value="EFG_C"/>
    <property type="match status" value="1"/>
</dbReference>
<dbReference type="AlphaFoldDB" id="A0A9X2JFZ9"/>
<evidence type="ECO:0000259" key="4">
    <source>
        <dbReference type="PROSITE" id="PS51722"/>
    </source>
</evidence>
<dbReference type="Gene3D" id="2.40.30.10">
    <property type="entry name" value="Translation factors"/>
    <property type="match status" value="1"/>
</dbReference>
<dbReference type="GO" id="GO:0019843">
    <property type="term" value="F:rRNA binding"/>
    <property type="evidence" value="ECO:0007669"/>
    <property type="project" value="UniProtKB-KW"/>
</dbReference>
<dbReference type="EMBL" id="JAMXLR010000026">
    <property type="protein sequence ID" value="MCO6043857.1"/>
    <property type="molecule type" value="Genomic_DNA"/>
</dbReference>
<dbReference type="InterPro" id="IPR048876">
    <property type="entry name" value="BipA_C"/>
</dbReference>
<dbReference type="InterPro" id="IPR047042">
    <property type="entry name" value="BipA_II"/>
</dbReference>
<dbReference type="GO" id="GO:0009409">
    <property type="term" value="P:response to cold"/>
    <property type="evidence" value="ECO:0007669"/>
    <property type="project" value="UniProtKB-ARBA"/>
</dbReference>
<keyword evidence="3" id="KW-0378">Hydrolase</keyword>
<dbReference type="NCBIfam" id="TIGR00231">
    <property type="entry name" value="small_GTP"/>
    <property type="match status" value="1"/>
</dbReference>
<name>A0A9X2JFZ9_9BACT</name>
<dbReference type="GO" id="GO:0043022">
    <property type="term" value="F:ribosome binding"/>
    <property type="evidence" value="ECO:0007669"/>
    <property type="project" value="UniProtKB-UniRule"/>
</dbReference>
<dbReference type="FunFam" id="2.40.50.250:FF:000001">
    <property type="entry name" value="GTP-binding protein TypA"/>
    <property type="match status" value="1"/>
</dbReference>
<evidence type="ECO:0000313" key="5">
    <source>
        <dbReference type="EMBL" id="MCO6043857.1"/>
    </source>
</evidence>
<dbReference type="PROSITE" id="PS00301">
    <property type="entry name" value="G_TR_1"/>
    <property type="match status" value="1"/>
</dbReference>
<dbReference type="GO" id="GO:0010467">
    <property type="term" value="P:gene expression"/>
    <property type="evidence" value="ECO:0007669"/>
    <property type="project" value="UniProtKB-ARBA"/>
</dbReference>
<dbReference type="SUPFAM" id="SSF50447">
    <property type="entry name" value="Translation proteins"/>
    <property type="match status" value="1"/>
</dbReference>
<dbReference type="CDD" id="cd16263">
    <property type="entry name" value="BipA_III"/>
    <property type="match status" value="1"/>
</dbReference>
<dbReference type="HAMAP" id="MF_00849">
    <property type="entry name" value="BipA"/>
    <property type="match status" value="1"/>
</dbReference>
<dbReference type="Gene3D" id="2.40.50.250">
    <property type="entry name" value="bipa protein"/>
    <property type="match status" value="1"/>
</dbReference>
<dbReference type="InterPro" id="IPR009000">
    <property type="entry name" value="Transl_B-barrel_sf"/>
</dbReference>
<dbReference type="Gene3D" id="3.30.70.870">
    <property type="entry name" value="Elongation Factor G (Translational Gtpase), domain 3"/>
    <property type="match status" value="1"/>
</dbReference>
<dbReference type="FunFam" id="3.30.70.240:FF:000002">
    <property type="entry name" value="GTP-binding protein TypA"/>
    <property type="match status" value="1"/>
</dbReference>
<comment type="function">
    <text evidence="3">A 50S ribosomal subunit assembly protein with GTPase activity, required for 50S subunit assembly at low temperatures, may also play a role in translation. Binds GTP and analogs. Binds the 70S ribosome between the 30S and 50S subunits, in a similar position as ribosome-bound EF-G; it contacts a number of ribosomal proteins, both rRNAs and the A-site tRNA.</text>
</comment>
<accession>A0A9X2JFZ9</accession>
<keyword evidence="3" id="KW-0694">RNA-binding</keyword>
<dbReference type="FunFam" id="3.40.50.300:FF:000055">
    <property type="entry name" value="GTP-binding protein TypA"/>
    <property type="match status" value="1"/>
</dbReference>
<dbReference type="InterPro" id="IPR000640">
    <property type="entry name" value="EFG_V-like"/>
</dbReference>
<keyword evidence="3" id="KW-0820">tRNA-binding</keyword>
<dbReference type="Pfam" id="PF21018">
    <property type="entry name" value="BipA_C"/>
    <property type="match status" value="1"/>
</dbReference>
<organism evidence="5 6">
    <name type="scientific">Aeoliella straminimaris</name>
    <dbReference type="NCBI Taxonomy" id="2954799"/>
    <lineage>
        <taxon>Bacteria</taxon>
        <taxon>Pseudomonadati</taxon>
        <taxon>Planctomycetota</taxon>
        <taxon>Planctomycetia</taxon>
        <taxon>Pirellulales</taxon>
        <taxon>Lacipirellulaceae</taxon>
        <taxon>Aeoliella</taxon>
    </lineage>
</organism>
<keyword evidence="3" id="KW-0963">Cytoplasm</keyword>
<dbReference type="SUPFAM" id="SSF52540">
    <property type="entry name" value="P-loop containing nucleoside triphosphate hydrolases"/>
    <property type="match status" value="1"/>
</dbReference>
<dbReference type="GO" id="GO:1990904">
    <property type="term" value="C:ribonucleoprotein complex"/>
    <property type="evidence" value="ECO:0007669"/>
    <property type="project" value="TreeGrafter"/>
</dbReference>
<reference evidence="5" key="1">
    <citation type="submission" date="2022-06" db="EMBL/GenBank/DDBJ databases">
        <title>Aeoliella straminimaris, a novel planctomycete from sediments.</title>
        <authorList>
            <person name="Vitorino I.R."/>
            <person name="Lage O.M."/>
        </authorList>
    </citation>
    <scope>NUCLEOTIDE SEQUENCE</scope>
    <source>
        <strain evidence="5">ICT_H6.2</strain>
    </source>
</reference>
<dbReference type="CDD" id="cd03691">
    <property type="entry name" value="BipA_TypA_II"/>
    <property type="match status" value="1"/>
</dbReference>
<comment type="subcellular location">
    <subcellularLocation>
        <location evidence="3">Cytoplasm</location>
    </subcellularLocation>
    <text evidence="3">Binds to ribosomes.</text>
</comment>
<dbReference type="InterPro" id="IPR042116">
    <property type="entry name" value="TypA/BipA_C"/>
</dbReference>
<gene>
    <name evidence="5" type="primary">typA</name>
    <name evidence="3" type="synonym">bipA</name>
    <name evidence="5" type="ORF">NG895_08045</name>
</gene>
<dbReference type="InterPro" id="IPR004161">
    <property type="entry name" value="EFTu-like_2"/>
</dbReference>
<dbReference type="GO" id="GO:0003924">
    <property type="term" value="F:GTPase activity"/>
    <property type="evidence" value="ECO:0007669"/>
    <property type="project" value="UniProtKB-UniRule"/>
</dbReference>
<dbReference type="CDD" id="cd01891">
    <property type="entry name" value="TypA_BipA"/>
    <property type="match status" value="1"/>
</dbReference>
<dbReference type="InterPro" id="IPR000795">
    <property type="entry name" value="T_Tr_GTP-bd_dom"/>
</dbReference>
<comment type="catalytic activity">
    <reaction evidence="2 3">
        <text>GTP + H2O = GDP + phosphate + H(+)</text>
        <dbReference type="Rhea" id="RHEA:19669"/>
        <dbReference type="ChEBI" id="CHEBI:15377"/>
        <dbReference type="ChEBI" id="CHEBI:15378"/>
        <dbReference type="ChEBI" id="CHEBI:37565"/>
        <dbReference type="ChEBI" id="CHEBI:43474"/>
        <dbReference type="ChEBI" id="CHEBI:58189"/>
    </reaction>
</comment>
<proteinExistence type="inferred from homology"/>
<evidence type="ECO:0000256" key="3">
    <source>
        <dbReference type="HAMAP-Rule" id="MF_00849"/>
    </source>
</evidence>
<dbReference type="GO" id="GO:0000027">
    <property type="term" value="P:ribosomal large subunit assembly"/>
    <property type="evidence" value="ECO:0007669"/>
    <property type="project" value="UniProtKB-UniRule"/>
</dbReference>
<dbReference type="Gene3D" id="3.40.50.300">
    <property type="entry name" value="P-loop containing nucleotide triphosphate hydrolases"/>
    <property type="match status" value="1"/>
</dbReference>
<dbReference type="InterPro" id="IPR006298">
    <property type="entry name" value="BipA"/>
</dbReference>
<dbReference type="InterPro" id="IPR027417">
    <property type="entry name" value="P-loop_NTPase"/>
</dbReference>
<dbReference type="NCBIfam" id="TIGR01394">
    <property type="entry name" value="TypA_BipA"/>
    <property type="match status" value="1"/>
</dbReference>
<sequence>MTPNTAHLRNVAIIAHVDHGKTSLVDKLMYQSGLYRSEELDRRAGGQHGLVMDTGDLERERGITILSKNCAVTYQASDGDTYRINLIDTPGHADFGGEVERVLTMADGALLVVDAFEGPMPQTRFVLQKALACGLRPLVVVNKVDRPDSRPDEVVSEVFDLLADLGADDEALDFQTVYASAKEGWAATSLDDDRQDMRALFEAIVEWVPPPRYADVEAPTQLLVTSIDYSDYVGRIAIGRVFGGALEARQRVAVIDRHGENTQQQILQLLSFQGLDRTETKRVEAGDLCAVVGLDPINIGDTIADAAQPEALPAVTVDEPTLHMTFRVNDGPFSGRDGKYLTSRQIGDRLERELRSNVALRVEPGETMEQYRVSGRGLMHLGILIENMRREGFELCVGKPHVVLRNVDGHKEEPIELLVIDVPDEHQSSVMSLLGDRRAELIKMGYKTGTSGFVHMEFSIPARAMIGLRSRLLTATAGNAVIHHTLLGYETMRGAVPHRQSGVLIANEPGQVTAYALDGLYDRGSFFVKPGDDVYEGQVVGENCKAGDLVVNVVRGKKLTNIRAAGKDDNSQIRPVREMSLEACLEYIDDDELVEVTPSTIRLRKILLKETDRRRESRRAASV</sequence>
<dbReference type="PANTHER" id="PTHR42908:SF8">
    <property type="entry name" value="TR-TYPE G DOMAIN-CONTAINING PROTEIN"/>
    <property type="match status" value="1"/>
</dbReference>
<keyword evidence="1 3" id="KW-0342">GTP-binding</keyword>